<dbReference type="Proteomes" id="UP000033633">
    <property type="component" value="Unassembled WGS sequence"/>
</dbReference>
<dbReference type="PROSITE" id="PS01124">
    <property type="entry name" value="HTH_ARAC_FAMILY_2"/>
    <property type="match status" value="1"/>
</dbReference>
<dbReference type="OrthoDB" id="282744at2"/>
<protein>
    <submittedName>
        <fullName evidence="5">AraC family transcriptional regulator</fullName>
    </submittedName>
</protein>
<gene>
    <name evidence="5" type="ORF">KY46_07590</name>
</gene>
<dbReference type="InterPro" id="IPR020449">
    <property type="entry name" value="Tscrpt_reg_AraC-type_HTH"/>
</dbReference>
<organism evidence="5 6">
    <name type="scientific">Photobacterium halotolerans</name>
    <dbReference type="NCBI Taxonomy" id="265726"/>
    <lineage>
        <taxon>Bacteria</taxon>
        <taxon>Pseudomonadati</taxon>
        <taxon>Pseudomonadota</taxon>
        <taxon>Gammaproteobacteria</taxon>
        <taxon>Vibrionales</taxon>
        <taxon>Vibrionaceae</taxon>
        <taxon>Photobacterium</taxon>
    </lineage>
</organism>
<dbReference type="STRING" id="265726.KY46_07590"/>
<dbReference type="PROSITE" id="PS00041">
    <property type="entry name" value="HTH_ARAC_FAMILY_1"/>
    <property type="match status" value="1"/>
</dbReference>
<dbReference type="GO" id="GO:0043565">
    <property type="term" value="F:sequence-specific DNA binding"/>
    <property type="evidence" value="ECO:0007669"/>
    <property type="project" value="InterPro"/>
</dbReference>
<dbReference type="SMART" id="SM00871">
    <property type="entry name" value="AraC_E_bind"/>
    <property type="match status" value="1"/>
</dbReference>
<dbReference type="AlphaFoldDB" id="A0A0F5VG59"/>
<dbReference type="InterPro" id="IPR010499">
    <property type="entry name" value="AraC_E-bd"/>
</dbReference>
<keyword evidence="1" id="KW-0805">Transcription regulation</keyword>
<dbReference type="Pfam" id="PF06445">
    <property type="entry name" value="GyrI-like"/>
    <property type="match status" value="1"/>
</dbReference>
<dbReference type="Gene3D" id="3.20.80.10">
    <property type="entry name" value="Regulatory factor, effector binding domain"/>
    <property type="match status" value="1"/>
</dbReference>
<dbReference type="PANTHER" id="PTHR47504:SF5">
    <property type="entry name" value="RIGHT ORIGIN-BINDING PROTEIN"/>
    <property type="match status" value="1"/>
</dbReference>
<keyword evidence="3" id="KW-0804">Transcription</keyword>
<proteinExistence type="predicted"/>
<keyword evidence="6" id="KW-1185">Reference proteome</keyword>
<evidence type="ECO:0000256" key="1">
    <source>
        <dbReference type="ARBA" id="ARBA00023015"/>
    </source>
</evidence>
<evidence type="ECO:0000313" key="5">
    <source>
        <dbReference type="EMBL" id="KKD00485.1"/>
    </source>
</evidence>
<dbReference type="InterPro" id="IPR018060">
    <property type="entry name" value="HTH_AraC"/>
</dbReference>
<dbReference type="SMART" id="SM00342">
    <property type="entry name" value="HTH_ARAC"/>
    <property type="match status" value="1"/>
</dbReference>
<dbReference type="InterPro" id="IPR011256">
    <property type="entry name" value="Reg_factor_effector_dom_sf"/>
</dbReference>
<dbReference type="SUPFAM" id="SSF55136">
    <property type="entry name" value="Probable bacterial effector-binding domain"/>
    <property type="match status" value="1"/>
</dbReference>
<dbReference type="InterPro" id="IPR050959">
    <property type="entry name" value="MarA-like"/>
</dbReference>
<dbReference type="InterPro" id="IPR018062">
    <property type="entry name" value="HTH_AraC-typ_CS"/>
</dbReference>
<evidence type="ECO:0000256" key="3">
    <source>
        <dbReference type="ARBA" id="ARBA00023163"/>
    </source>
</evidence>
<dbReference type="InterPro" id="IPR029442">
    <property type="entry name" value="GyrI-like"/>
</dbReference>
<evidence type="ECO:0000313" key="6">
    <source>
        <dbReference type="Proteomes" id="UP000033633"/>
    </source>
</evidence>
<dbReference type="PRINTS" id="PR00032">
    <property type="entry name" value="HTHARAC"/>
</dbReference>
<sequence>MKTPASPSPSPKPHHFTRIQRVLDYIHTHLDQPLSVVELAEQSCWSRWQLQRVFNNETGLTLAQYVRELKLSRAAEQLLSGNNRILDIALACGFNSEISFIRAFRQMFGCSPGSYKKRGLLTGLRTPLQSTRPVTLAPEISQRLLQIRLERRPAFQLCGVSGQIHGLFADHPDYTETVPAIWQQFHQQFTGTDTQSQIGVIDTQSQPGDELTYWAGIPVEQMAETDPLIAAHAQRLTVPEQLYAVIPYSGPIHQLDKVLHWFIAAWLPESGYQGIDGYELEIYPPQFDVSNPAHSMAYWLPVAPV</sequence>
<dbReference type="RefSeq" id="WP_046220030.1">
    <property type="nucleotide sequence ID" value="NZ_JWYV01000004.1"/>
</dbReference>
<reference evidence="5 6" key="1">
    <citation type="submission" date="2014-12" db="EMBL/GenBank/DDBJ databases">
        <title>Mercury Reductase activity and rhizosphere competence traits in the genome of root associated Photobacterium halotolerans MELD1.</title>
        <authorList>
            <person name="Mathew D.C."/>
            <person name="Huang C.-C."/>
        </authorList>
    </citation>
    <scope>NUCLEOTIDE SEQUENCE [LARGE SCALE GENOMIC DNA]</scope>
    <source>
        <strain evidence="5 6">MELD1</strain>
    </source>
</reference>
<dbReference type="InterPro" id="IPR009057">
    <property type="entry name" value="Homeodomain-like_sf"/>
</dbReference>
<accession>A0A0F5VG59</accession>
<dbReference type="Gene3D" id="1.10.10.60">
    <property type="entry name" value="Homeodomain-like"/>
    <property type="match status" value="2"/>
</dbReference>
<dbReference type="PATRIC" id="fig|265726.11.peg.3584"/>
<dbReference type="Pfam" id="PF12833">
    <property type="entry name" value="HTH_18"/>
    <property type="match status" value="1"/>
</dbReference>
<name>A0A0F5VG59_9GAMM</name>
<comment type="caution">
    <text evidence="5">The sequence shown here is derived from an EMBL/GenBank/DDBJ whole genome shotgun (WGS) entry which is preliminary data.</text>
</comment>
<evidence type="ECO:0000256" key="2">
    <source>
        <dbReference type="ARBA" id="ARBA00023125"/>
    </source>
</evidence>
<dbReference type="SUPFAM" id="SSF46689">
    <property type="entry name" value="Homeodomain-like"/>
    <property type="match status" value="2"/>
</dbReference>
<keyword evidence="2" id="KW-0238">DNA-binding</keyword>
<dbReference type="GO" id="GO:0003700">
    <property type="term" value="F:DNA-binding transcription factor activity"/>
    <property type="evidence" value="ECO:0007669"/>
    <property type="project" value="InterPro"/>
</dbReference>
<feature type="domain" description="HTH araC/xylS-type" evidence="4">
    <location>
        <begin position="20"/>
        <end position="118"/>
    </location>
</feature>
<evidence type="ECO:0000259" key="4">
    <source>
        <dbReference type="PROSITE" id="PS01124"/>
    </source>
</evidence>
<dbReference type="PANTHER" id="PTHR47504">
    <property type="entry name" value="RIGHT ORIGIN-BINDING PROTEIN"/>
    <property type="match status" value="1"/>
</dbReference>
<dbReference type="EMBL" id="JWYV01000004">
    <property type="protein sequence ID" value="KKD00485.1"/>
    <property type="molecule type" value="Genomic_DNA"/>
</dbReference>